<dbReference type="InterPro" id="IPR008998">
    <property type="entry name" value="Agglutinin"/>
</dbReference>
<keyword evidence="3" id="KW-1185">Reference proteome</keyword>
<dbReference type="Proteomes" id="UP001497516">
    <property type="component" value="Chromosome 1"/>
</dbReference>
<dbReference type="EMBL" id="OZ034813">
    <property type="protein sequence ID" value="CAL1353580.1"/>
    <property type="molecule type" value="Genomic_DNA"/>
</dbReference>
<name>A0AAV2CB10_9ROSI</name>
<organism evidence="2 3">
    <name type="scientific">Linum trigynum</name>
    <dbReference type="NCBI Taxonomy" id="586398"/>
    <lineage>
        <taxon>Eukaryota</taxon>
        <taxon>Viridiplantae</taxon>
        <taxon>Streptophyta</taxon>
        <taxon>Embryophyta</taxon>
        <taxon>Tracheophyta</taxon>
        <taxon>Spermatophyta</taxon>
        <taxon>Magnoliopsida</taxon>
        <taxon>eudicotyledons</taxon>
        <taxon>Gunneridae</taxon>
        <taxon>Pentapetalae</taxon>
        <taxon>rosids</taxon>
        <taxon>fabids</taxon>
        <taxon>Malpighiales</taxon>
        <taxon>Linaceae</taxon>
        <taxon>Linum</taxon>
    </lineage>
</organism>
<evidence type="ECO:0000313" key="3">
    <source>
        <dbReference type="Proteomes" id="UP001497516"/>
    </source>
</evidence>
<dbReference type="Pfam" id="PF07468">
    <property type="entry name" value="Agglutinin"/>
    <property type="match status" value="1"/>
</dbReference>
<dbReference type="InterPro" id="IPR053237">
    <property type="entry name" value="Natterin_C"/>
</dbReference>
<sequence>MALPLYMLLLSKSNNKYMKYVHEDGDHHGFLQFSDVDVASPYARFEIEPSKTKKAYVHIRCCYNNRYLVRKSEQDNVIMARAKAPEEDDSKWSCTLFEPILFPTGSKWSCTLFEPILFPTGSSHDDGPITTAVRFVHVQLNQPLHLNNNNNNFLYAAEAAKNKSEEDGGTSAEFAVVNWESLVILPRYVTFNNGKDYLNVDYNKHSDLQALRFGSDDVGDPAVGYEVFANVDGTGA</sequence>
<accession>A0AAV2CB10</accession>
<dbReference type="PANTHER" id="PTHR39244">
    <property type="entry name" value="NATTERIN-4"/>
    <property type="match status" value="1"/>
</dbReference>
<evidence type="ECO:0000313" key="2">
    <source>
        <dbReference type="EMBL" id="CAL1353580.1"/>
    </source>
</evidence>
<dbReference type="InterPro" id="IPR036242">
    <property type="entry name" value="Agglutinin_dom_sf"/>
</dbReference>
<evidence type="ECO:0000259" key="1">
    <source>
        <dbReference type="SMART" id="SM00791"/>
    </source>
</evidence>
<dbReference type="AlphaFoldDB" id="A0AAV2CB10"/>
<dbReference type="SMART" id="SM00791">
    <property type="entry name" value="Agglutinin"/>
    <property type="match status" value="1"/>
</dbReference>
<gene>
    <name evidence="2" type="ORF">LTRI10_LOCUS1473</name>
</gene>
<dbReference type="Gene3D" id="2.80.10.50">
    <property type="match status" value="2"/>
</dbReference>
<protein>
    <recommendedName>
        <fullName evidence="1">Agglutinin domain-containing protein</fullName>
    </recommendedName>
</protein>
<proteinExistence type="predicted"/>
<dbReference type="SUPFAM" id="SSF50382">
    <property type="entry name" value="Agglutinin"/>
    <property type="match status" value="2"/>
</dbReference>
<feature type="domain" description="Agglutinin" evidence="1">
    <location>
        <begin position="1"/>
        <end position="148"/>
    </location>
</feature>
<reference evidence="2 3" key="1">
    <citation type="submission" date="2024-04" db="EMBL/GenBank/DDBJ databases">
        <authorList>
            <person name="Fracassetti M."/>
        </authorList>
    </citation>
    <scope>NUCLEOTIDE SEQUENCE [LARGE SCALE GENOMIC DNA]</scope>
</reference>
<dbReference type="PANTHER" id="PTHR39244:SF5">
    <property type="entry name" value="NATTERIN-3-LIKE"/>
    <property type="match status" value="1"/>
</dbReference>